<reference evidence="3 4" key="1">
    <citation type="submission" date="2018-09" db="EMBL/GenBank/DDBJ databases">
        <authorList>
            <person name="Zhu H."/>
        </authorList>
    </citation>
    <scope>NUCLEOTIDE SEQUENCE [LARGE SCALE GENOMIC DNA]</scope>
    <source>
        <strain evidence="3 4">K1W22B-8</strain>
    </source>
</reference>
<organism evidence="3 4">
    <name type="scientific">Oleomonas cavernae</name>
    <dbReference type="NCBI Taxonomy" id="2320859"/>
    <lineage>
        <taxon>Bacteria</taxon>
        <taxon>Pseudomonadati</taxon>
        <taxon>Pseudomonadota</taxon>
        <taxon>Alphaproteobacteria</taxon>
        <taxon>Acetobacterales</taxon>
        <taxon>Acetobacteraceae</taxon>
        <taxon>Oleomonas</taxon>
    </lineage>
</organism>
<evidence type="ECO:0000256" key="1">
    <source>
        <dbReference type="SAM" id="SignalP"/>
    </source>
</evidence>
<dbReference type="RefSeq" id="WP_119777974.1">
    <property type="nucleotide sequence ID" value="NZ_QYUK01000011.1"/>
</dbReference>
<accession>A0A418WBD4</accession>
<dbReference type="InterPro" id="IPR007210">
    <property type="entry name" value="ABC_Gly_betaine_transp_sub-bd"/>
</dbReference>
<feature type="domain" description="ABC-type glycine betaine transport system substrate-binding" evidence="2">
    <location>
        <begin position="30"/>
        <end position="305"/>
    </location>
</feature>
<dbReference type="AlphaFoldDB" id="A0A418WBD4"/>
<comment type="caution">
    <text evidence="3">The sequence shown here is derived from an EMBL/GenBank/DDBJ whole genome shotgun (WGS) entry which is preliminary data.</text>
</comment>
<feature type="chain" id="PRO_5019355197" evidence="1">
    <location>
        <begin position="27"/>
        <end position="315"/>
    </location>
</feature>
<keyword evidence="1" id="KW-0732">Signal</keyword>
<dbReference type="Pfam" id="PF04069">
    <property type="entry name" value="OpuAC"/>
    <property type="match status" value="1"/>
</dbReference>
<sequence>MIRGLRTGALLAAATLATFSMGPARAESADPIKIGLHDWTGEHLTARIAGTILEKKGFKVEYVTIDYLSGLVAMESGDISFMPELWDTTAGEAMAKADASGKTERLGALGPDAREDWWYPLYMKEKCPGLPDWQALLKCGEAFSTPETAPKGRYMGMTGTWGGYDEERAEALKLPFVVVDSGTEAAMYAELQSAYERKAPIMLWVYSPHWVSSKFEGEWVQFPPYAEGCYTDPKWGVNPDKPYDCGKPTGKIWKYGVGDMKTKWPTAYAVLKAYTIDGAELNLMVGAVDLEQKPIEEVVAAWMTKHEAEWQAWGK</sequence>
<protein>
    <submittedName>
        <fullName evidence="3">ABC transporter</fullName>
    </submittedName>
</protein>
<dbReference type="OrthoDB" id="7805658at2"/>
<evidence type="ECO:0000313" key="3">
    <source>
        <dbReference type="EMBL" id="RJF87332.1"/>
    </source>
</evidence>
<dbReference type="Proteomes" id="UP000284605">
    <property type="component" value="Unassembled WGS sequence"/>
</dbReference>
<keyword evidence="4" id="KW-1185">Reference proteome</keyword>
<gene>
    <name evidence="3" type="ORF">D3874_10080</name>
</gene>
<dbReference type="GO" id="GO:0022857">
    <property type="term" value="F:transmembrane transporter activity"/>
    <property type="evidence" value="ECO:0007669"/>
    <property type="project" value="InterPro"/>
</dbReference>
<feature type="signal peptide" evidence="1">
    <location>
        <begin position="1"/>
        <end position="26"/>
    </location>
</feature>
<dbReference type="Gene3D" id="3.40.190.100">
    <property type="entry name" value="Glycine betaine-binding periplasmic protein, domain 2"/>
    <property type="match status" value="1"/>
</dbReference>
<evidence type="ECO:0000313" key="4">
    <source>
        <dbReference type="Proteomes" id="UP000284605"/>
    </source>
</evidence>
<dbReference type="CDD" id="cd13643">
    <property type="entry name" value="PBP2_BCP_2"/>
    <property type="match status" value="1"/>
</dbReference>
<proteinExistence type="predicted"/>
<dbReference type="Gene3D" id="3.40.190.10">
    <property type="entry name" value="Periplasmic binding protein-like II"/>
    <property type="match status" value="1"/>
</dbReference>
<dbReference type="EMBL" id="QYUK01000011">
    <property type="protein sequence ID" value="RJF87332.1"/>
    <property type="molecule type" value="Genomic_DNA"/>
</dbReference>
<name>A0A418WBD4_9PROT</name>
<dbReference type="SUPFAM" id="SSF53850">
    <property type="entry name" value="Periplasmic binding protein-like II"/>
    <property type="match status" value="1"/>
</dbReference>
<dbReference type="GO" id="GO:0043190">
    <property type="term" value="C:ATP-binding cassette (ABC) transporter complex"/>
    <property type="evidence" value="ECO:0007669"/>
    <property type="project" value="InterPro"/>
</dbReference>
<evidence type="ECO:0000259" key="2">
    <source>
        <dbReference type="Pfam" id="PF04069"/>
    </source>
</evidence>